<keyword evidence="3" id="KW-0687">Ribonucleoprotein</keyword>
<dbReference type="InterPro" id="IPR001971">
    <property type="entry name" value="Ribosomal_uS11"/>
</dbReference>
<dbReference type="RefSeq" id="XP_010424761.1">
    <property type="nucleotide sequence ID" value="XM_010426459.1"/>
</dbReference>
<evidence type="ECO:0000313" key="5">
    <source>
        <dbReference type="RefSeq" id="XP_010424761.1"/>
    </source>
</evidence>
<reference evidence="4" key="1">
    <citation type="journal article" date="2014" name="Nat. Commun.">
        <title>The emerging biofuel crop Camelina sativa retains a highly undifferentiated hexaploid genome structure.</title>
        <authorList>
            <person name="Kagale S."/>
            <person name="Koh C."/>
            <person name="Nixon J."/>
            <person name="Bollina V."/>
            <person name="Clarke W.E."/>
            <person name="Tuteja R."/>
            <person name="Spillane C."/>
            <person name="Robinson S.J."/>
            <person name="Links M.G."/>
            <person name="Clarke C."/>
            <person name="Higgins E.E."/>
            <person name="Huebert T."/>
            <person name="Sharpe A.G."/>
            <person name="Parkin I.A."/>
        </authorList>
    </citation>
    <scope>NUCLEOTIDE SEQUENCE [LARGE SCALE GENOMIC DNA]</scope>
    <source>
        <strain evidence="4">cv. DH55</strain>
    </source>
</reference>
<dbReference type="GeneID" id="104709917"/>
<comment type="similarity">
    <text evidence="1">Belongs to the universal ribosomal protein uS11 family.</text>
</comment>
<reference evidence="5" key="2">
    <citation type="submission" date="2025-08" db="UniProtKB">
        <authorList>
            <consortium name="RefSeq"/>
        </authorList>
    </citation>
    <scope>IDENTIFICATION</scope>
    <source>
        <tissue evidence="5">Leaf</tissue>
    </source>
</reference>
<dbReference type="HAMAP" id="MF_01310">
    <property type="entry name" value="Ribosomal_uS11"/>
    <property type="match status" value="1"/>
</dbReference>
<evidence type="ECO:0000256" key="3">
    <source>
        <dbReference type="ARBA" id="ARBA00023274"/>
    </source>
</evidence>
<dbReference type="InterPro" id="IPR036967">
    <property type="entry name" value="Ribosomal_uS11_sf"/>
</dbReference>
<dbReference type="Pfam" id="PF00411">
    <property type="entry name" value="Ribosomal_S11"/>
    <property type="match status" value="1"/>
</dbReference>
<evidence type="ECO:0000256" key="1">
    <source>
        <dbReference type="ARBA" id="ARBA00006194"/>
    </source>
</evidence>
<evidence type="ECO:0000313" key="4">
    <source>
        <dbReference type="Proteomes" id="UP000694864"/>
    </source>
</evidence>
<dbReference type="SUPFAM" id="SSF53137">
    <property type="entry name" value="Translational machinery components"/>
    <property type="match status" value="1"/>
</dbReference>
<accession>A0ABM0TDI7</accession>
<dbReference type="Proteomes" id="UP000694864">
    <property type="component" value="Chromosome 8"/>
</dbReference>
<name>A0ABM0TDI7_CAMSA</name>
<sequence>MVLYFSPLNFLDYNFSSSRNTREPKEDNVTLGLTVREGEQVFGVVHVFYSFSDTVVHATDLTGRETLVRVTGRMKVKDGRYAGTFAAQDVAQRCKELGITAIHVKLRLRATGGIKTKNPAPGVQSAFRALARSGLKIGRIEDVTLIPTNSTRRKSGRSGRRQ</sequence>
<proteinExistence type="inferred from homology"/>
<protein>
    <submittedName>
        <fullName evidence="5">40S ribosomal protein S14-3-like</fullName>
    </submittedName>
</protein>
<keyword evidence="4" id="KW-1185">Reference proteome</keyword>
<gene>
    <name evidence="5" type="primary">LOC104709917</name>
</gene>
<evidence type="ECO:0000256" key="2">
    <source>
        <dbReference type="ARBA" id="ARBA00022980"/>
    </source>
</evidence>
<dbReference type="Gene3D" id="3.30.420.80">
    <property type="entry name" value="Ribosomal protein S11"/>
    <property type="match status" value="1"/>
</dbReference>
<organism evidence="4 5">
    <name type="scientific">Camelina sativa</name>
    <name type="common">False flax</name>
    <name type="synonym">Myagrum sativum</name>
    <dbReference type="NCBI Taxonomy" id="90675"/>
    <lineage>
        <taxon>Eukaryota</taxon>
        <taxon>Viridiplantae</taxon>
        <taxon>Streptophyta</taxon>
        <taxon>Embryophyta</taxon>
        <taxon>Tracheophyta</taxon>
        <taxon>Spermatophyta</taxon>
        <taxon>Magnoliopsida</taxon>
        <taxon>eudicotyledons</taxon>
        <taxon>Gunneridae</taxon>
        <taxon>Pentapetalae</taxon>
        <taxon>rosids</taxon>
        <taxon>malvids</taxon>
        <taxon>Brassicales</taxon>
        <taxon>Brassicaceae</taxon>
        <taxon>Camelineae</taxon>
        <taxon>Camelina</taxon>
    </lineage>
</organism>
<dbReference type="PANTHER" id="PTHR11759">
    <property type="entry name" value="40S RIBOSOMAL PROTEIN S14/30S RIBOSOMAL PROTEIN S11"/>
    <property type="match status" value="1"/>
</dbReference>
<keyword evidence="2" id="KW-0689">Ribosomal protein</keyword>